<dbReference type="InterPro" id="IPR036457">
    <property type="entry name" value="PPM-type-like_dom_sf"/>
</dbReference>
<evidence type="ECO:0000259" key="1">
    <source>
        <dbReference type="PROSITE" id="PS51746"/>
    </source>
</evidence>
<accession>A0A518GGC2</accession>
<keyword evidence="2" id="KW-0378">Hydrolase</keyword>
<dbReference type="SMART" id="SM00331">
    <property type="entry name" value="PP2C_SIG"/>
    <property type="match status" value="1"/>
</dbReference>
<proteinExistence type="predicted"/>
<dbReference type="KEGG" id="ahel:Q31a_60230"/>
<dbReference type="PANTHER" id="PTHR13832">
    <property type="entry name" value="PROTEIN PHOSPHATASE 2C"/>
    <property type="match status" value="1"/>
</dbReference>
<dbReference type="RefSeq" id="WP_197355806.1">
    <property type="nucleotide sequence ID" value="NZ_CP036298.1"/>
</dbReference>
<dbReference type="PROSITE" id="PS51746">
    <property type="entry name" value="PPM_2"/>
    <property type="match status" value="1"/>
</dbReference>
<dbReference type="CDD" id="cd00143">
    <property type="entry name" value="PP2Cc"/>
    <property type="match status" value="1"/>
</dbReference>
<dbReference type="EMBL" id="CP036298">
    <property type="protein sequence ID" value="QDV27630.1"/>
    <property type="molecule type" value="Genomic_DNA"/>
</dbReference>
<dbReference type="InterPro" id="IPR015655">
    <property type="entry name" value="PP2C"/>
</dbReference>
<dbReference type="SMART" id="SM00332">
    <property type="entry name" value="PP2Cc"/>
    <property type="match status" value="1"/>
</dbReference>
<reference evidence="2 3" key="1">
    <citation type="submission" date="2019-02" db="EMBL/GenBank/DDBJ databases">
        <title>Deep-cultivation of Planctomycetes and their phenomic and genomic characterization uncovers novel biology.</title>
        <authorList>
            <person name="Wiegand S."/>
            <person name="Jogler M."/>
            <person name="Boedeker C."/>
            <person name="Pinto D."/>
            <person name="Vollmers J."/>
            <person name="Rivas-Marin E."/>
            <person name="Kohn T."/>
            <person name="Peeters S.H."/>
            <person name="Heuer A."/>
            <person name="Rast P."/>
            <person name="Oberbeckmann S."/>
            <person name="Bunk B."/>
            <person name="Jeske O."/>
            <person name="Meyerdierks A."/>
            <person name="Storesund J.E."/>
            <person name="Kallscheuer N."/>
            <person name="Luecker S."/>
            <person name="Lage O.M."/>
            <person name="Pohl T."/>
            <person name="Merkel B.J."/>
            <person name="Hornburger P."/>
            <person name="Mueller R.-W."/>
            <person name="Bruemmer F."/>
            <person name="Labrenz M."/>
            <person name="Spormann A.M."/>
            <person name="Op den Camp H."/>
            <person name="Overmann J."/>
            <person name="Amann R."/>
            <person name="Jetten M.S.M."/>
            <person name="Mascher T."/>
            <person name="Medema M.H."/>
            <person name="Devos D.P."/>
            <person name="Kaster A.-K."/>
            <person name="Ovreas L."/>
            <person name="Rohde M."/>
            <person name="Galperin M.Y."/>
            <person name="Jogler C."/>
        </authorList>
    </citation>
    <scope>NUCLEOTIDE SEQUENCE [LARGE SCALE GENOMIC DNA]</scope>
    <source>
        <strain evidence="2 3">Q31a</strain>
    </source>
</reference>
<dbReference type="GO" id="GO:0004722">
    <property type="term" value="F:protein serine/threonine phosphatase activity"/>
    <property type="evidence" value="ECO:0007669"/>
    <property type="project" value="UniProtKB-EC"/>
</dbReference>
<dbReference type="SUPFAM" id="SSF56112">
    <property type="entry name" value="Protein kinase-like (PK-like)"/>
    <property type="match status" value="1"/>
</dbReference>
<dbReference type="InterPro" id="IPR011009">
    <property type="entry name" value="Kinase-like_dom_sf"/>
</dbReference>
<gene>
    <name evidence="2" type="primary">stp_2</name>
    <name evidence="2" type="ORF">Q31a_60230</name>
</gene>
<sequence length="410" mass="46112">MQEAKNTQRALVRIGFDGRVHKLFRGPEAESRFANEVRVLKYLEARKCPFVPRLLDAHPETLEMITSSCGARVQHITDDRVAEIFAELEKYGVRHDDPFLRNITYRASDGRFCVIDFEFAEILDKSEIAPASSEPEVQHSSAERLEWSGLTHPGRFRPNNEDAFLAMLLDSRGIRYLGKVGNAALEHSDFIFAVSDGMGGERSGEFASRIAVEKITLQLPRQFGLGEERFSAYSDDILRELFNSIHTDLLKLGRFDENCRNMGATLTLAWFRRGRVYFGHIGDSRLYYLPAAGGIQQVSEDHTHVGWLRRNKQVNEREARMHPRKNVLSQALGAGHRYLNPHIGVLDYHPGDQFVLCTDGVTEGLWDRGIEEIVSADVEEGTPTKAQQLVMSAVNESGRDNATAVVIGAL</sequence>
<dbReference type="AlphaFoldDB" id="A0A518GGC2"/>
<dbReference type="EC" id="3.1.3.16" evidence="2"/>
<dbReference type="InterPro" id="IPR001932">
    <property type="entry name" value="PPM-type_phosphatase-like_dom"/>
</dbReference>
<evidence type="ECO:0000313" key="3">
    <source>
        <dbReference type="Proteomes" id="UP000318017"/>
    </source>
</evidence>
<feature type="domain" description="PPM-type phosphatase" evidence="1">
    <location>
        <begin position="147"/>
        <end position="409"/>
    </location>
</feature>
<keyword evidence="3" id="KW-1185">Reference proteome</keyword>
<dbReference type="Pfam" id="PF13672">
    <property type="entry name" value="PP2C_2"/>
    <property type="match status" value="1"/>
</dbReference>
<organism evidence="2 3">
    <name type="scientific">Aureliella helgolandensis</name>
    <dbReference type="NCBI Taxonomy" id="2527968"/>
    <lineage>
        <taxon>Bacteria</taxon>
        <taxon>Pseudomonadati</taxon>
        <taxon>Planctomycetota</taxon>
        <taxon>Planctomycetia</taxon>
        <taxon>Pirellulales</taxon>
        <taxon>Pirellulaceae</taxon>
        <taxon>Aureliella</taxon>
    </lineage>
</organism>
<dbReference type="PANTHER" id="PTHR13832:SF860">
    <property type="entry name" value="PROTEIN PHOSPHATASE PHPP"/>
    <property type="match status" value="1"/>
</dbReference>
<protein>
    <submittedName>
        <fullName evidence="2">Serine/threonine phosphatase stp</fullName>
        <ecNumber evidence="2">3.1.3.16</ecNumber>
    </submittedName>
</protein>
<dbReference type="Proteomes" id="UP000318017">
    <property type="component" value="Chromosome"/>
</dbReference>
<dbReference type="Gene3D" id="3.60.40.10">
    <property type="entry name" value="PPM-type phosphatase domain"/>
    <property type="match status" value="1"/>
</dbReference>
<name>A0A518GGC2_9BACT</name>
<evidence type="ECO:0000313" key="2">
    <source>
        <dbReference type="EMBL" id="QDV27630.1"/>
    </source>
</evidence>
<dbReference type="SUPFAM" id="SSF81606">
    <property type="entry name" value="PP2C-like"/>
    <property type="match status" value="1"/>
</dbReference>